<comment type="caution">
    <text evidence="1">The sequence shown here is derived from an EMBL/GenBank/DDBJ whole genome shotgun (WGS) entry which is preliminary data.</text>
</comment>
<name>A0AAV3ZZX8_9GAST</name>
<evidence type="ECO:0000313" key="1">
    <source>
        <dbReference type="EMBL" id="GFO00225.1"/>
    </source>
</evidence>
<keyword evidence="2" id="KW-1185">Reference proteome</keyword>
<reference evidence="1 2" key="1">
    <citation type="journal article" date="2021" name="Elife">
        <title>Chloroplast acquisition without the gene transfer in kleptoplastic sea slugs, Plakobranchus ocellatus.</title>
        <authorList>
            <person name="Maeda T."/>
            <person name="Takahashi S."/>
            <person name="Yoshida T."/>
            <person name="Shimamura S."/>
            <person name="Takaki Y."/>
            <person name="Nagai Y."/>
            <person name="Toyoda A."/>
            <person name="Suzuki Y."/>
            <person name="Arimoto A."/>
            <person name="Ishii H."/>
            <person name="Satoh N."/>
            <person name="Nishiyama T."/>
            <person name="Hasebe M."/>
            <person name="Maruyama T."/>
            <person name="Minagawa J."/>
            <person name="Obokata J."/>
            <person name="Shigenobu S."/>
        </authorList>
    </citation>
    <scope>NUCLEOTIDE SEQUENCE [LARGE SCALE GENOMIC DNA]</scope>
</reference>
<dbReference type="Proteomes" id="UP000735302">
    <property type="component" value="Unassembled WGS sequence"/>
</dbReference>
<proteinExistence type="predicted"/>
<organism evidence="1 2">
    <name type="scientific">Plakobranchus ocellatus</name>
    <dbReference type="NCBI Taxonomy" id="259542"/>
    <lineage>
        <taxon>Eukaryota</taxon>
        <taxon>Metazoa</taxon>
        <taxon>Spiralia</taxon>
        <taxon>Lophotrochozoa</taxon>
        <taxon>Mollusca</taxon>
        <taxon>Gastropoda</taxon>
        <taxon>Heterobranchia</taxon>
        <taxon>Euthyneura</taxon>
        <taxon>Panpulmonata</taxon>
        <taxon>Sacoglossa</taxon>
        <taxon>Placobranchoidea</taxon>
        <taxon>Plakobranchidae</taxon>
        <taxon>Plakobranchus</taxon>
    </lineage>
</organism>
<accession>A0AAV3ZZX8</accession>
<sequence length="110" mass="11927">MTRTFIFSSLILPSGKNPPVISGHFTACSVAPSACWATLKWLCGSLLSYVLLSEVLVLSLLSQLDNSNKTASKGPFGDLGPEIKGCSRYLPLAQNIRYLQPKTEAHKDES</sequence>
<evidence type="ECO:0000313" key="2">
    <source>
        <dbReference type="Proteomes" id="UP000735302"/>
    </source>
</evidence>
<gene>
    <name evidence="1" type="ORF">PoB_002673000</name>
</gene>
<dbReference type="AlphaFoldDB" id="A0AAV3ZZX8"/>
<dbReference type="EMBL" id="BLXT01003064">
    <property type="protein sequence ID" value="GFO00225.1"/>
    <property type="molecule type" value="Genomic_DNA"/>
</dbReference>
<protein>
    <submittedName>
        <fullName evidence="1">Uncharacterized protein</fullName>
    </submittedName>
</protein>